<gene>
    <name evidence="1" type="ORF">FNL38_104463</name>
</gene>
<sequence>MGTFLQADLDALQQLSTNLQARADEVAGVDAIAPVADAYLFMAGRISALADATAHTARLLGAADRDFAAALHRI</sequence>
<dbReference type="AlphaFoldDB" id="A0A652YPV2"/>
<comment type="caution">
    <text evidence="1">The sequence shown here is derived from an EMBL/GenBank/DDBJ whole genome shotgun (WGS) entry which is preliminary data.</text>
</comment>
<protein>
    <submittedName>
        <fullName evidence="1">Uncharacterized protein</fullName>
    </submittedName>
</protein>
<proteinExistence type="predicted"/>
<evidence type="ECO:0000313" key="1">
    <source>
        <dbReference type="EMBL" id="TYQ04087.1"/>
    </source>
</evidence>
<accession>A0A652YPV2</accession>
<dbReference type="EMBL" id="VNIQ01000004">
    <property type="protein sequence ID" value="TYQ04087.1"/>
    <property type="molecule type" value="Genomic_DNA"/>
</dbReference>
<reference evidence="1" key="1">
    <citation type="submission" date="2019-07" db="EMBL/GenBank/DDBJ databases">
        <title>Genomic Encyclopedia of Type Strains, Phase IV (KMG-IV): sequencing the most valuable type-strain genomes for metagenomic binning, comparative biology and taxonomic classification.</title>
        <authorList>
            <person name="Goeker M."/>
        </authorList>
    </citation>
    <scope>NUCLEOTIDE SEQUENCE</scope>
    <source>
        <strain evidence="1">DSM 44596</strain>
    </source>
</reference>
<name>A0A652YPV2_NOCGL</name>
<organism evidence="1">
    <name type="scientific">Nocardia globerula</name>
    <dbReference type="NCBI Taxonomy" id="1818"/>
    <lineage>
        <taxon>Bacteria</taxon>
        <taxon>Bacillati</taxon>
        <taxon>Actinomycetota</taxon>
        <taxon>Actinomycetes</taxon>
        <taxon>Mycobacteriales</taxon>
        <taxon>Nocardiaceae</taxon>
        <taxon>Nocardia</taxon>
    </lineage>
</organism>